<evidence type="ECO:0000313" key="3">
    <source>
        <dbReference type="EMBL" id="EQC33716.1"/>
    </source>
</evidence>
<dbReference type="PROSITE" id="PS50405">
    <property type="entry name" value="GST_CTER"/>
    <property type="match status" value="1"/>
</dbReference>
<feature type="domain" description="GST C-terminal" evidence="2">
    <location>
        <begin position="84"/>
        <end position="209"/>
    </location>
</feature>
<dbReference type="OrthoDB" id="420389at2759"/>
<evidence type="ECO:0000259" key="2">
    <source>
        <dbReference type="PROSITE" id="PS50405"/>
    </source>
</evidence>
<dbReference type="SUPFAM" id="SSF52833">
    <property type="entry name" value="Thioredoxin-like"/>
    <property type="match status" value="1"/>
</dbReference>
<dbReference type="InterPro" id="IPR004046">
    <property type="entry name" value="GST_C"/>
</dbReference>
<dbReference type="Pfam" id="PF02798">
    <property type="entry name" value="GST_N"/>
    <property type="match status" value="1"/>
</dbReference>
<dbReference type="SFLD" id="SFLDG01205">
    <property type="entry name" value="AMPS.1"/>
    <property type="match status" value="1"/>
</dbReference>
<dbReference type="GO" id="GO:0004364">
    <property type="term" value="F:glutathione transferase activity"/>
    <property type="evidence" value="ECO:0007669"/>
    <property type="project" value="TreeGrafter"/>
</dbReference>
<dbReference type="EMBL" id="JH767158">
    <property type="protein sequence ID" value="EQC33716.1"/>
    <property type="molecule type" value="Genomic_DNA"/>
</dbReference>
<dbReference type="SFLD" id="SFLDG00363">
    <property type="entry name" value="AMPS_(cytGST):_Alpha-__Mu-__Pi"/>
    <property type="match status" value="1"/>
</dbReference>
<dbReference type="GeneID" id="19949546"/>
<proteinExistence type="predicted"/>
<reference evidence="3 4" key="1">
    <citation type="submission" date="2012-04" db="EMBL/GenBank/DDBJ databases">
        <title>The Genome Sequence of Saprolegnia declina VS20.</title>
        <authorList>
            <consortium name="The Broad Institute Genome Sequencing Platform"/>
            <person name="Russ C."/>
            <person name="Nusbaum C."/>
            <person name="Tyler B."/>
            <person name="van West P."/>
            <person name="Dieguez-Uribeondo J."/>
            <person name="de Bruijn I."/>
            <person name="Tripathy S."/>
            <person name="Jiang R."/>
            <person name="Young S.K."/>
            <person name="Zeng Q."/>
            <person name="Gargeya S."/>
            <person name="Fitzgerald M."/>
            <person name="Haas B."/>
            <person name="Abouelleil A."/>
            <person name="Alvarado L."/>
            <person name="Arachchi H.M."/>
            <person name="Berlin A."/>
            <person name="Chapman S.B."/>
            <person name="Goldberg J."/>
            <person name="Griggs A."/>
            <person name="Gujja S."/>
            <person name="Hansen M."/>
            <person name="Howarth C."/>
            <person name="Imamovic A."/>
            <person name="Larimer J."/>
            <person name="McCowen C."/>
            <person name="Montmayeur A."/>
            <person name="Murphy C."/>
            <person name="Neiman D."/>
            <person name="Pearson M."/>
            <person name="Priest M."/>
            <person name="Roberts A."/>
            <person name="Saif S."/>
            <person name="Shea T."/>
            <person name="Sisk P."/>
            <person name="Sykes S."/>
            <person name="Wortman J."/>
            <person name="Nusbaum C."/>
            <person name="Birren B."/>
        </authorList>
    </citation>
    <scope>NUCLEOTIDE SEQUENCE [LARGE SCALE GENOMIC DNA]</scope>
    <source>
        <strain evidence="3 4">VS20</strain>
    </source>
</reference>
<feature type="domain" description="GST N-terminal" evidence="1">
    <location>
        <begin position="4"/>
        <end position="81"/>
    </location>
</feature>
<dbReference type="SUPFAM" id="SSF47616">
    <property type="entry name" value="GST C-terminal domain-like"/>
    <property type="match status" value="1"/>
</dbReference>
<dbReference type="PANTHER" id="PTHR11571:SF252">
    <property type="entry name" value="GLUTATHIONE S-TRANSFERASE"/>
    <property type="match status" value="1"/>
</dbReference>
<dbReference type="AlphaFoldDB" id="T0QG46"/>
<dbReference type="VEuPathDB" id="FungiDB:SDRG_08819"/>
<evidence type="ECO:0008006" key="5">
    <source>
        <dbReference type="Google" id="ProtNLM"/>
    </source>
</evidence>
<sequence length="209" mass="23510">MPHPTLKLTYFNAPGRAELTRLALFLHDIPFEDERISYNEFMARKPSLPFQQLPTLTVDGEVFAQSHGMARYVGHLTGLYPMSDPLGAYRVDEVLAASDDIVNKLIPSLFERDMEKKLAMRKALAAETLPTLYACLEARLVAANAKGPFLLGETLSLADIELFVMRLSMRSRHMDGIPTTICDKYPRWNAIADAVAVLPKVQAWYAQRQ</sequence>
<dbReference type="InParanoid" id="T0QG46"/>
<dbReference type="InterPro" id="IPR010987">
    <property type="entry name" value="Glutathione-S-Trfase_C-like"/>
</dbReference>
<dbReference type="STRING" id="1156394.T0QG46"/>
<evidence type="ECO:0000313" key="4">
    <source>
        <dbReference type="Proteomes" id="UP000030762"/>
    </source>
</evidence>
<dbReference type="SFLD" id="SFLDS00019">
    <property type="entry name" value="Glutathione_Transferase_(cytos"/>
    <property type="match status" value="1"/>
</dbReference>
<dbReference type="eggNOG" id="KOG1695">
    <property type="taxonomic scope" value="Eukaryota"/>
</dbReference>
<dbReference type="InterPro" id="IPR036282">
    <property type="entry name" value="Glutathione-S-Trfase_C_sf"/>
</dbReference>
<protein>
    <recommendedName>
        <fullName evidence="5">Glutathione S-transferase</fullName>
    </recommendedName>
</protein>
<accession>T0QG46</accession>
<evidence type="ECO:0000259" key="1">
    <source>
        <dbReference type="PROSITE" id="PS50404"/>
    </source>
</evidence>
<dbReference type="OMA" id="GIPTTIC"/>
<dbReference type="Gene3D" id="1.20.1050.10">
    <property type="match status" value="1"/>
</dbReference>
<dbReference type="Proteomes" id="UP000030762">
    <property type="component" value="Unassembled WGS sequence"/>
</dbReference>
<dbReference type="RefSeq" id="XP_008612939.1">
    <property type="nucleotide sequence ID" value="XM_008614717.1"/>
</dbReference>
<dbReference type="PANTHER" id="PTHR11571">
    <property type="entry name" value="GLUTATHIONE S-TRANSFERASE"/>
    <property type="match status" value="1"/>
</dbReference>
<dbReference type="PROSITE" id="PS50404">
    <property type="entry name" value="GST_NTER"/>
    <property type="match status" value="1"/>
</dbReference>
<dbReference type="Gene3D" id="3.40.30.10">
    <property type="entry name" value="Glutaredoxin"/>
    <property type="match status" value="1"/>
</dbReference>
<dbReference type="GO" id="GO:0006749">
    <property type="term" value="P:glutathione metabolic process"/>
    <property type="evidence" value="ECO:0007669"/>
    <property type="project" value="TreeGrafter"/>
</dbReference>
<dbReference type="CDD" id="cd03039">
    <property type="entry name" value="GST_N_Sigma_like"/>
    <property type="match status" value="1"/>
</dbReference>
<gene>
    <name evidence="3" type="ORF">SDRG_08819</name>
</gene>
<name>T0QG46_SAPDV</name>
<keyword evidence="4" id="KW-1185">Reference proteome</keyword>
<dbReference type="InterPro" id="IPR040079">
    <property type="entry name" value="Glutathione_S-Trfase"/>
</dbReference>
<dbReference type="InterPro" id="IPR036249">
    <property type="entry name" value="Thioredoxin-like_sf"/>
</dbReference>
<organism evidence="3 4">
    <name type="scientific">Saprolegnia diclina (strain VS20)</name>
    <dbReference type="NCBI Taxonomy" id="1156394"/>
    <lineage>
        <taxon>Eukaryota</taxon>
        <taxon>Sar</taxon>
        <taxon>Stramenopiles</taxon>
        <taxon>Oomycota</taxon>
        <taxon>Saprolegniomycetes</taxon>
        <taxon>Saprolegniales</taxon>
        <taxon>Saprolegniaceae</taxon>
        <taxon>Saprolegnia</taxon>
    </lineage>
</organism>
<dbReference type="InterPro" id="IPR050213">
    <property type="entry name" value="GST_superfamily"/>
</dbReference>
<dbReference type="Pfam" id="PF14497">
    <property type="entry name" value="GST_C_3"/>
    <property type="match status" value="1"/>
</dbReference>
<dbReference type="InterPro" id="IPR004045">
    <property type="entry name" value="Glutathione_S-Trfase_N"/>
</dbReference>